<feature type="region of interest" description="Disordered" evidence="1">
    <location>
        <begin position="60"/>
        <end position="101"/>
    </location>
</feature>
<feature type="region of interest" description="Disordered" evidence="1">
    <location>
        <begin position="698"/>
        <end position="729"/>
    </location>
</feature>
<dbReference type="PANTHER" id="PTHR43308">
    <property type="entry name" value="OUTER MEMBRANE PROTEIN ALPHA-RELATED"/>
    <property type="match status" value="1"/>
</dbReference>
<dbReference type="EMBL" id="CP032412">
    <property type="protein sequence ID" value="AYB42894.1"/>
    <property type="molecule type" value="Genomic_DNA"/>
</dbReference>
<proteinExistence type="predicted"/>
<dbReference type="PROSITE" id="PS51272">
    <property type="entry name" value="SLH"/>
    <property type="match status" value="3"/>
</dbReference>
<dbReference type="Pfam" id="PF00395">
    <property type="entry name" value="SLH"/>
    <property type="match status" value="3"/>
</dbReference>
<feature type="domain" description="SLH" evidence="2">
    <location>
        <begin position="978"/>
        <end position="1041"/>
    </location>
</feature>
<dbReference type="KEGG" id="plw:D5F53_06185"/>
<accession>A0A385TJS4</accession>
<dbReference type="InterPro" id="IPR011493">
    <property type="entry name" value="GLUG"/>
</dbReference>
<name>A0A385TJS4_PAELA</name>
<reference evidence="3 4" key="1">
    <citation type="submission" date="2018-09" db="EMBL/GenBank/DDBJ databases">
        <title>Genome Sequence of Paenibacillus lautus Strain E7593-69, Azo Dye-Degrading Bacteria, Isolated from Commercial Tattoo Inks.</title>
        <authorList>
            <person name="Nho S.W."/>
            <person name="Kim S.-J."/>
            <person name="Kweon O."/>
            <person name="Cerniglia C.E."/>
        </authorList>
    </citation>
    <scope>NUCLEOTIDE SEQUENCE [LARGE SCALE GENOMIC DNA]</scope>
    <source>
        <strain evidence="3 4">E7593-69</strain>
    </source>
</reference>
<dbReference type="Gene3D" id="2.60.40.1080">
    <property type="match status" value="1"/>
</dbReference>
<dbReference type="Gene3D" id="2.160.20.110">
    <property type="match status" value="1"/>
</dbReference>
<evidence type="ECO:0000313" key="3">
    <source>
        <dbReference type="EMBL" id="AYB42894.1"/>
    </source>
</evidence>
<dbReference type="Pfam" id="PF07532">
    <property type="entry name" value="Big_4"/>
    <property type="match status" value="2"/>
</dbReference>
<feature type="domain" description="SLH" evidence="2">
    <location>
        <begin position="924"/>
        <end position="977"/>
    </location>
</feature>
<dbReference type="AlphaFoldDB" id="A0A385TJS4"/>
<sequence length="1059" mass="113156">MEHVISPVRLRGGKNKMNNKQQRKHSFLVFALTAVLIWYGMPPVNEVSAEGPVVPVSLTEDYGNVTLPSNEGEVTKEEEDGSDESLSSGKEEEVPAPDDGTKQATAADIEAFGIFAGGDGSMEFPYLIETAEQLDAVRNNLEAHYLLAHDIDLSGYALVGGWEPIGIDSARFSGTFDGQGHRITGLGINDHYWSPLGLFGVVGDSGIIENVILEDVKVGVGSYYHGSSGGAAGINYGTIREVHVTGAVEGSHYSGGLAGMNYGLIDGSSFSGTAAGLVGVGGLAGENDGEMSRSYASAQVSGDDNVGSLAGRNDGRIHSSYATGTVNGRQVSGGLVGVNLDSGMISDTYFSGTISGAGYGIGGLVGINHGSVDSSYWNTSAYNSAPPDNGIGTPVPGDEMKQYEIYDHWDFEDTWYLYNGQTLPFLQWEDPFERTVVKMDSQALDVGDSTQMVVTANHQKQSSFIATNNADYAVSEGESIVDVDQGGRVTAKAPGKAVISVSLHGETTQIEVTVHPYTITGVMEPDALTVANGTPVDEIGLPDTVQVTLSPGQLRKSAEVKWSLADENHPYQAAIPGTYVFTGSLVNLTEDMANPDRLKTTIHVTVGQSFIVKVNDIPAIRVSHGTQKSSIALPEQVEVRLSHGGTAKANVTWDHEEPAYNGRQAGDYIFKGSLELSEGVINPDQLHAIVRVTVLEKSGDGGSSGRDGSVVSGGTEELPDNTCVNGTEGKTIPFPNGRIIIPKSAWNTGFCLNFKVIQDASGLPLTETDRFVGQVIEITKNGTGAFHKEVTLNLQFGTDAVNHEEVAVSLYWLNEKTGEWVELKNIKVDWDQGTVTGSIDHLAKFAVIATTVNKEDDVNPVRNFTDLDGHWAKDMINQLARIGVISGYSDGSFKPERPISRAEFVSLLVRSLNMEARSGHVFPDTDGHWAQGVIATAQSYGIIEGYTATYFGVNDPITREQMAVMVMRWAGLSAAEGTPAFMDQDSVSSWAREATAAMSEQGVMTGYPDGSFLPKKKVTRAEAVVLLLRAMELKKPVRDGRVMDSGELDEQTAATSKGY</sequence>
<keyword evidence="4" id="KW-1185">Reference proteome</keyword>
<protein>
    <recommendedName>
        <fullName evidence="2">SLH domain-containing protein</fullName>
    </recommendedName>
</protein>
<dbReference type="Pfam" id="PF07581">
    <property type="entry name" value="Glug"/>
    <property type="match status" value="1"/>
</dbReference>
<dbReference type="InterPro" id="IPR051465">
    <property type="entry name" value="Cell_Envelope_Struct_Comp"/>
</dbReference>
<dbReference type="InterPro" id="IPR011081">
    <property type="entry name" value="Big_4"/>
</dbReference>
<organism evidence="3 4">
    <name type="scientific">Paenibacillus lautus</name>
    <name type="common">Bacillus lautus</name>
    <dbReference type="NCBI Taxonomy" id="1401"/>
    <lineage>
        <taxon>Bacteria</taxon>
        <taxon>Bacillati</taxon>
        <taxon>Bacillota</taxon>
        <taxon>Bacilli</taxon>
        <taxon>Bacillales</taxon>
        <taxon>Paenibacillaceae</taxon>
        <taxon>Paenibacillus</taxon>
    </lineage>
</organism>
<evidence type="ECO:0000256" key="1">
    <source>
        <dbReference type="SAM" id="MobiDB-lite"/>
    </source>
</evidence>
<dbReference type="SUPFAM" id="SSF49373">
    <property type="entry name" value="Invasin/intimin cell-adhesion fragments"/>
    <property type="match status" value="1"/>
</dbReference>
<dbReference type="Proteomes" id="UP000266552">
    <property type="component" value="Chromosome"/>
</dbReference>
<dbReference type="InterPro" id="IPR001119">
    <property type="entry name" value="SLH_dom"/>
</dbReference>
<evidence type="ECO:0000259" key="2">
    <source>
        <dbReference type="PROSITE" id="PS51272"/>
    </source>
</evidence>
<dbReference type="PANTHER" id="PTHR43308:SF5">
    <property type="entry name" value="S-LAYER PROTEIN _ PEPTIDOGLYCAN ENDO-BETA-N-ACETYLGLUCOSAMINIDASE"/>
    <property type="match status" value="1"/>
</dbReference>
<gene>
    <name evidence="3" type="ORF">D5F53_06185</name>
</gene>
<feature type="domain" description="SLH" evidence="2">
    <location>
        <begin position="859"/>
        <end position="922"/>
    </location>
</feature>
<evidence type="ECO:0000313" key="4">
    <source>
        <dbReference type="Proteomes" id="UP000266552"/>
    </source>
</evidence>
<dbReference type="InterPro" id="IPR008964">
    <property type="entry name" value="Invasin/intimin_cell_adhesion"/>
</dbReference>